<protein>
    <submittedName>
        <fullName evidence="1">Uncharacterized protein</fullName>
    </submittedName>
</protein>
<sequence>MRIWWGYGSEHSMNLVMIGRFASVGEAESAKELIDKLATGVQAEVDAGRLEVGEPTRRFSQEMIDLLTELNLHALSPGDLEQLVYDTQIRVHGDSVVIRTDEVDVAAHMKILLDRKARIEIFSAHVHEAEGDALDRAGIGRRG</sequence>
<name>A0A8J3B3D2_9ACTN</name>
<keyword evidence="2" id="KW-1185">Reference proteome</keyword>
<gene>
    <name evidence="1" type="ORF">GCM10010123_20290</name>
</gene>
<reference evidence="1" key="2">
    <citation type="submission" date="2020-09" db="EMBL/GenBank/DDBJ databases">
        <authorList>
            <person name="Sun Q."/>
            <person name="Ohkuma M."/>
        </authorList>
    </citation>
    <scope>NUCLEOTIDE SEQUENCE</scope>
    <source>
        <strain evidence="1">JCM 3090</strain>
    </source>
</reference>
<dbReference type="AlphaFoldDB" id="A0A8J3B3D2"/>
<dbReference type="EMBL" id="BMQB01000003">
    <property type="protein sequence ID" value="GGJ90392.1"/>
    <property type="molecule type" value="Genomic_DNA"/>
</dbReference>
<dbReference type="RefSeq" id="WP_189169793.1">
    <property type="nucleotide sequence ID" value="NZ_BMQB01000003.1"/>
</dbReference>
<dbReference type="Pfam" id="PF19902">
    <property type="entry name" value="DUF6375"/>
    <property type="match status" value="1"/>
</dbReference>
<dbReference type="Proteomes" id="UP000649739">
    <property type="component" value="Unassembled WGS sequence"/>
</dbReference>
<reference evidence="1" key="1">
    <citation type="journal article" date="2014" name="Int. J. Syst. Evol. Microbiol.">
        <title>Complete genome sequence of Corynebacterium casei LMG S-19264T (=DSM 44701T), isolated from a smear-ripened cheese.</title>
        <authorList>
            <consortium name="US DOE Joint Genome Institute (JGI-PGF)"/>
            <person name="Walter F."/>
            <person name="Albersmeier A."/>
            <person name="Kalinowski J."/>
            <person name="Ruckert C."/>
        </authorList>
    </citation>
    <scope>NUCLEOTIDE SEQUENCE</scope>
    <source>
        <strain evidence="1">JCM 3090</strain>
    </source>
</reference>
<dbReference type="InterPro" id="IPR045955">
    <property type="entry name" value="DUF6375"/>
</dbReference>
<organism evidence="1 2">
    <name type="scientific">Pilimelia anulata</name>
    <dbReference type="NCBI Taxonomy" id="53371"/>
    <lineage>
        <taxon>Bacteria</taxon>
        <taxon>Bacillati</taxon>
        <taxon>Actinomycetota</taxon>
        <taxon>Actinomycetes</taxon>
        <taxon>Micromonosporales</taxon>
        <taxon>Micromonosporaceae</taxon>
        <taxon>Pilimelia</taxon>
    </lineage>
</organism>
<accession>A0A8J3B3D2</accession>
<proteinExistence type="predicted"/>
<comment type="caution">
    <text evidence="1">The sequence shown here is derived from an EMBL/GenBank/DDBJ whole genome shotgun (WGS) entry which is preliminary data.</text>
</comment>
<evidence type="ECO:0000313" key="2">
    <source>
        <dbReference type="Proteomes" id="UP000649739"/>
    </source>
</evidence>
<evidence type="ECO:0000313" key="1">
    <source>
        <dbReference type="EMBL" id="GGJ90392.1"/>
    </source>
</evidence>